<reference evidence="12 13" key="1">
    <citation type="journal article" date="2007" name="Proc. Natl. Acad. Sci. U.S.A.">
        <title>The tiny eukaryote Ostreococcus provides genomic insights into the paradox of plankton speciation.</title>
        <authorList>
            <person name="Palenik B."/>
            <person name="Grimwood J."/>
            <person name="Aerts A."/>
            <person name="Rouze P."/>
            <person name="Salamov A."/>
            <person name="Putnam N."/>
            <person name="Dupont C."/>
            <person name="Jorgensen R."/>
            <person name="Derelle E."/>
            <person name="Rombauts S."/>
            <person name="Zhou K."/>
            <person name="Otillar R."/>
            <person name="Merchant S.S."/>
            <person name="Podell S."/>
            <person name="Gaasterland T."/>
            <person name="Napoli C."/>
            <person name="Gendler K."/>
            <person name="Manuell A."/>
            <person name="Tai V."/>
            <person name="Vallon O."/>
            <person name="Piganeau G."/>
            <person name="Jancek S."/>
            <person name="Heijde M."/>
            <person name="Jabbari K."/>
            <person name="Bowler C."/>
            <person name="Lohr M."/>
            <person name="Robbens S."/>
            <person name="Werner G."/>
            <person name="Dubchak I."/>
            <person name="Pazour G.J."/>
            <person name="Ren Q."/>
            <person name="Paulsen I."/>
            <person name="Delwiche C."/>
            <person name="Schmutz J."/>
            <person name="Rokhsar D."/>
            <person name="Van de Peer Y."/>
            <person name="Moreau H."/>
            <person name="Grigoriev I.V."/>
        </authorList>
    </citation>
    <scope>NUCLEOTIDE SEQUENCE [LARGE SCALE GENOMIC DNA]</scope>
    <source>
        <strain evidence="12 13">CCE9901</strain>
    </source>
</reference>
<dbReference type="GO" id="GO:0005524">
    <property type="term" value="F:ATP binding"/>
    <property type="evidence" value="ECO:0007669"/>
    <property type="project" value="UniProtKB-UniRule"/>
</dbReference>
<feature type="compositionally biased region" description="Basic residues" evidence="10">
    <location>
        <begin position="22"/>
        <end position="34"/>
    </location>
</feature>
<dbReference type="PROSITE" id="PS00107">
    <property type="entry name" value="PROTEIN_KINASE_ATP"/>
    <property type="match status" value="1"/>
</dbReference>
<dbReference type="KEGG" id="olu:OSTLU_41434"/>
<dbReference type="GO" id="GO:0004674">
    <property type="term" value="F:protein serine/threonine kinase activity"/>
    <property type="evidence" value="ECO:0007669"/>
    <property type="project" value="UniProtKB-KW"/>
</dbReference>
<name>A4RYH1_OSTLU</name>
<evidence type="ECO:0000256" key="1">
    <source>
        <dbReference type="ARBA" id="ARBA00012513"/>
    </source>
</evidence>
<dbReference type="EC" id="2.7.11.1" evidence="1"/>
<keyword evidence="5" id="KW-0418">Kinase</keyword>
<proteinExistence type="predicted"/>
<evidence type="ECO:0000313" key="13">
    <source>
        <dbReference type="Proteomes" id="UP000001568"/>
    </source>
</evidence>
<dbReference type="SUPFAM" id="SSF56112">
    <property type="entry name" value="Protein kinase-like (PK-like)"/>
    <property type="match status" value="1"/>
</dbReference>
<evidence type="ECO:0000313" key="12">
    <source>
        <dbReference type="EMBL" id="ABO96681.1"/>
    </source>
</evidence>
<dbReference type="STRING" id="436017.A4RYH1"/>
<evidence type="ECO:0000256" key="7">
    <source>
        <dbReference type="ARBA" id="ARBA00047899"/>
    </source>
</evidence>
<dbReference type="InterPro" id="IPR017441">
    <property type="entry name" value="Protein_kinase_ATP_BS"/>
</dbReference>
<evidence type="ECO:0000256" key="3">
    <source>
        <dbReference type="ARBA" id="ARBA00022679"/>
    </source>
</evidence>
<evidence type="ECO:0000256" key="5">
    <source>
        <dbReference type="ARBA" id="ARBA00022777"/>
    </source>
</evidence>
<keyword evidence="4 9" id="KW-0547">Nucleotide-binding</keyword>
<sequence>MARASSFTAPSARARALEAPRSRRRRRPRARARARGFADDDVDVGTSLTSPSGEKFQLLERLGAGSSAVTYRARCESNGADVALKTLTLRGRGRSTNGGFKAVELFERECATLRALDFERVPEYVDSFTLDSEFDRRYVLVQRLAVGRNLEDKVGEGWRPTEREAREILRQLLETLEYTSSLRPPVVHRDVKPANVVIDDDGERVFLVDFGGAAAAAIDSDSFGSTVVGTFGYMAPETLMGGSSPKSDQYGVGATVLFLLSGRPPSGFKTERLKVNFDEVYIEDRRLRSVLERLLEPSPEDRFRTPREALDALNSAATPMVSGRNFRGRSDDVVERTPTVPIYAPEPLAPRGSPKPKTMVTELVRDAGNSVSIAIPPSGANGDVLYKAFFGITWTAITGLWTAGVLASGAWLMALFSLPFWKVGADLSGEVVRSFVAKGDVFIDRENYRVACEGGGMKFIDKVGETADLEGCFVRPDGLIYIKREDDTMVPILASLSRREAEYIASEINAHLDDCKR</sequence>
<evidence type="ECO:0000256" key="8">
    <source>
        <dbReference type="ARBA" id="ARBA00048679"/>
    </source>
</evidence>
<keyword evidence="6 9" id="KW-0067">ATP-binding</keyword>
<feature type="domain" description="Protein kinase" evidence="11">
    <location>
        <begin position="56"/>
        <end position="321"/>
    </location>
</feature>
<dbReference type="PROSITE" id="PS00108">
    <property type="entry name" value="PROTEIN_KINASE_ST"/>
    <property type="match status" value="1"/>
</dbReference>
<dbReference type="AlphaFoldDB" id="A4RYH1"/>
<dbReference type="EMBL" id="CP000586">
    <property type="protein sequence ID" value="ABO96681.1"/>
    <property type="molecule type" value="Genomic_DNA"/>
</dbReference>
<dbReference type="InterPro" id="IPR011009">
    <property type="entry name" value="Kinase-like_dom_sf"/>
</dbReference>
<protein>
    <recommendedName>
        <fullName evidence="1">non-specific serine/threonine protein kinase</fullName>
        <ecNumber evidence="1">2.7.11.1</ecNumber>
    </recommendedName>
</protein>
<evidence type="ECO:0000259" key="11">
    <source>
        <dbReference type="PROSITE" id="PS50011"/>
    </source>
</evidence>
<dbReference type="Proteomes" id="UP000001568">
    <property type="component" value="Chromosome 6"/>
</dbReference>
<evidence type="ECO:0000256" key="9">
    <source>
        <dbReference type="PROSITE-ProRule" id="PRU10141"/>
    </source>
</evidence>
<dbReference type="PANTHER" id="PTHR24363:SF0">
    <property type="entry name" value="SERINE_THREONINE KINASE LIKE DOMAIN CONTAINING 1"/>
    <property type="match status" value="1"/>
</dbReference>
<comment type="catalytic activity">
    <reaction evidence="8">
        <text>L-seryl-[protein] + ATP = O-phospho-L-seryl-[protein] + ADP + H(+)</text>
        <dbReference type="Rhea" id="RHEA:17989"/>
        <dbReference type="Rhea" id="RHEA-COMP:9863"/>
        <dbReference type="Rhea" id="RHEA-COMP:11604"/>
        <dbReference type="ChEBI" id="CHEBI:15378"/>
        <dbReference type="ChEBI" id="CHEBI:29999"/>
        <dbReference type="ChEBI" id="CHEBI:30616"/>
        <dbReference type="ChEBI" id="CHEBI:83421"/>
        <dbReference type="ChEBI" id="CHEBI:456216"/>
        <dbReference type="EC" id="2.7.11.1"/>
    </reaction>
</comment>
<dbReference type="HOGENOM" id="CLU_000288_135_7_1"/>
<dbReference type="OMA" id="NIPIQRE"/>
<evidence type="ECO:0000256" key="10">
    <source>
        <dbReference type="SAM" id="MobiDB-lite"/>
    </source>
</evidence>
<evidence type="ECO:0000256" key="2">
    <source>
        <dbReference type="ARBA" id="ARBA00022527"/>
    </source>
</evidence>
<keyword evidence="13" id="KW-1185">Reference proteome</keyword>
<accession>A4RYH1</accession>
<dbReference type="SMART" id="SM00220">
    <property type="entry name" value="S_TKc"/>
    <property type="match status" value="1"/>
</dbReference>
<dbReference type="InterPro" id="IPR008271">
    <property type="entry name" value="Ser/Thr_kinase_AS"/>
</dbReference>
<feature type="binding site" evidence="9">
    <location>
        <position position="85"/>
    </location>
    <ligand>
        <name>ATP</name>
        <dbReference type="ChEBI" id="CHEBI:30616"/>
    </ligand>
</feature>
<comment type="catalytic activity">
    <reaction evidence="7">
        <text>L-threonyl-[protein] + ATP = O-phospho-L-threonyl-[protein] + ADP + H(+)</text>
        <dbReference type="Rhea" id="RHEA:46608"/>
        <dbReference type="Rhea" id="RHEA-COMP:11060"/>
        <dbReference type="Rhea" id="RHEA-COMP:11605"/>
        <dbReference type="ChEBI" id="CHEBI:15378"/>
        <dbReference type="ChEBI" id="CHEBI:30013"/>
        <dbReference type="ChEBI" id="CHEBI:30616"/>
        <dbReference type="ChEBI" id="CHEBI:61977"/>
        <dbReference type="ChEBI" id="CHEBI:456216"/>
        <dbReference type="EC" id="2.7.11.1"/>
    </reaction>
</comment>
<dbReference type="RefSeq" id="XP_001418388.1">
    <property type="nucleotide sequence ID" value="XM_001418351.1"/>
</dbReference>
<dbReference type="OrthoDB" id="75710at2759"/>
<dbReference type="Gramene" id="ABO96681">
    <property type="protein sequence ID" value="ABO96681"/>
    <property type="gene ID" value="OSTLU_41434"/>
</dbReference>
<dbReference type="GeneID" id="5002263"/>
<dbReference type="eggNOG" id="KOG0032">
    <property type="taxonomic scope" value="Eukaryota"/>
</dbReference>
<dbReference type="PANTHER" id="PTHR24363">
    <property type="entry name" value="SERINE/THREONINE PROTEIN KINASE"/>
    <property type="match status" value="1"/>
</dbReference>
<dbReference type="CDD" id="cd14014">
    <property type="entry name" value="STKc_PknB_like"/>
    <property type="match status" value="1"/>
</dbReference>
<dbReference type="Gene3D" id="1.10.510.10">
    <property type="entry name" value="Transferase(Phosphotransferase) domain 1"/>
    <property type="match status" value="1"/>
</dbReference>
<evidence type="ECO:0000256" key="4">
    <source>
        <dbReference type="ARBA" id="ARBA00022741"/>
    </source>
</evidence>
<feature type="region of interest" description="Disordered" evidence="10">
    <location>
        <begin position="1"/>
        <end position="36"/>
    </location>
</feature>
<dbReference type="InterPro" id="IPR000719">
    <property type="entry name" value="Prot_kinase_dom"/>
</dbReference>
<evidence type="ECO:0000256" key="6">
    <source>
        <dbReference type="ARBA" id="ARBA00022840"/>
    </source>
</evidence>
<gene>
    <name evidence="12" type="ORF">OSTLU_41434</name>
</gene>
<dbReference type="Pfam" id="PF00069">
    <property type="entry name" value="Pkinase"/>
    <property type="match status" value="1"/>
</dbReference>
<organism evidence="12 13">
    <name type="scientific">Ostreococcus lucimarinus (strain CCE9901)</name>
    <dbReference type="NCBI Taxonomy" id="436017"/>
    <lineage>
        <taxon>Eukaryota</taxon>
        <taxon>Viridiplantae</taxon>
        <taxon>Chlorophyta</taxon>
        <taxon>Mamiellophyceae</taxon>
        <taxon>Mamiellales</taxon>
        <taxon>Bathycoccaceae</taxon>
        <taxon>Ostreococcus</taxon>
    </lineage>
</organism>
<dbReference type="PROSITE" id="PS50011">
    <property type="entry name" value="PROTEIN_KINASE_DOM"/>
    <property type="match status" value="1"/>
</dbReference>
<keyword evidence="2" id="KW-0723">Serine/threonine-protein kinase</keyword>
<keyword evidence="3" id="KW-0808">Transferase</keyword>